<accession>A0A3A9AM03</accession>
<proteinExistence type="predicted"/>
<evidence type="ECO:0008006" key="3">
    <source>
        <dbReference type="Google" id="ProtNLM"/>
    </source>
</evidence>
<sequence>MNTTHNHPKSYQTYICFSITKFKRSKKGFLFILALCLCACFLAACGNSRPARTPGYVPLAYLLKSSPIAFDPSSLNQIPDNPHPSLSVPTYIIRVEDIYFIVDCYNNQVIYHDNLEDPLYRWQVMTNDISMGHTLASDGEVYLIDDTENNRILIMEKGKNDNGQTIFIPTQEFLNIGNRPHYIIYDEYTDTFYAWSSQSGEMYLFRHAKGDSRVYLTDVRSIPSLAGIYVRSFTIIEDRVYFVSGNASIIEADLYTFEVKKEYPVLPEMAGMIQITPIGDYYYITISTDITGNQDYATILRVKKLEDLSTGNYEDVYGNFIGGGTPYYITCIDDKWYLTEHRIPGHSIWSFQVKDNTIINVTSVY</sequence>
<reference evidence="1 2" key="1">
    <citation type="submission" date="2018-09" db="EMBL/GenBank/DDBJ databases">
        <title>Murine metabolic-syndrome-specific gut microbial biobank.</title>
        <authorList>
            <person name="Liu C."/>
        </authorList>
    </citation>
    <scope>NUCLEOTIDE SEQUENCE [LARGE SCALE GENOMIC DNA]</scope>
    <source>
        <strain evidence="1 2">0.1xD8-82</strain>
    </source>
</reference>
<organism evidence="1 2">
    <name type="scientific">Parablautia intestinalis</name>
    <dbReference type="NCBI Taxonomy" id="2320100"/>
    <lineage>
        <taxon>Bacteria</taxon>
        <taxon>Bacillati</taxon>
        <taxon>Bacillota</taxon>
        <taxon>Clostridia</taxon>
        <taxon>Lachnospirales</taxon>
        <taxon>Lachnospiraceae</taxon>
        <taxon>Parablautia</taxon>
    </lineage>
</organism>
<keyword evidence="2" id="KW-1185">Reference proteome</keyword>
<dbReference type="InterPro" id="IPR011044">
    <property type="entry name" value="Quino_amine_DH_bsu"/>
</dbReference>
<gene>
    <name evidence="1" type="ORF">D7V94_07095</name>
</gene>
<dbReference type="SUPFAM" id="SSF50969">
    <property type="entry name" value="YVTN repeat-like/Quinoprotein amine dehydrogenase"/>
    <property type="match status" value="1"/>
</dbReference>
<protein>
    <recommendedName>
        <fullName evidence="3">DUF5050 domain-containing protein</fullName>
    </recommendedName>
</protein>
<comment type="caution">
    <text evidence="1">The sequence shown here is derived from an EMBL/GenBank/DDBJ whole genome shotgun (WGS) entry which is preliminary data.</text>
</comment>
<dbReference type="AlphaFoldDB" id="A0A3A9AM03"/>
<dbReference type="EMBL" id="RAYQ01000005">
    <property type="protein sequence ID" value="RKI92427.1"/>
    <property type="molecule type" value="Genomic_DNA"/>
</dbReference>
<name>A0A3A9AM03_9FIRM</name>
<dbReference type="Proteomes" id="UP000280696">
    <property type="component" value="Unassembled WGS sequence"/>
</dbReference>
<evidence type="ECO:0000313" key="1">
    <source>
        <dbReference type="EMBL" id="RKI92427.1"/>
    </source>
</evidence>
<evidence type="ECO:0000313" key="2">
    <source>
        <dbReference type="Proteomes" id="UP000280696"/>
    </source>
</evidence>